<dbReference type="Proteomes" id="UP000192277">
    <property type="component" value="Unassembled WGS sequence"/>
</dbReference>
<dbReference type="Pfam" id="PF14054">
    <property type="entry name" value="DUF4249"/>
    <property type="match status" value="1"/>
</dbReference>
<dbReference type="RefSeq" id="WP_014222926.1">
    <property type="nucleotide sequence ID" value="NZ_LWBO01000001.1"/>
</dbReference>
<reference evidence="1 2" key="1">
    <citation type="submission" date="2016-04" db="EMBL/GenBank/DDBJ databases">
        <authorList>
            <person name="Chen L."/>
            <person name="Zhuang W."/>
            <person name="Wang G."/>
        </authorList>
    </citation>
    <scope>NUCLEOTIDE SEQUENCE [LARGE SCALE GENOMIC DNA]</scope>
    <source>
        <strain evidence="2">GR20</strain>
    </source>
</reference>
<accession>A0ABX3P6Y5</accession>
<dbReference type="InterPro" id="IPR025345">
    <property type="entry name" value="DUF4249"/>
</dbReference>
<name>A0ABX3P6Y5_9BACT</name>
<dbReference type="EMBL" id="LWBO01000001">
    <property type="protein sequence ID" value="OQP55330.1"/>
    <property type="molecule type" value="Genomic_DNA"/>
</dbReference>
<organism evidence="1 2">
    <name type="scientific">Niastella koreensis</name>
    <dbReference type="NCBI Taxonomy" id="354356"/>
    <lineage>
        <taxon>Bacteria</taxon>
        <taxon>Pseudomonadati</taxon>
        <taxon>Bacteroidota</taxon>
        <taxon>Chitinophagia</taxon>
        <taxon>Chitinophagales</taxon>
        <taxon>Chitinophagaceae</taxon>
        <taxon>Niastella</taxon>
    </lineage>
</organism>
<proteinExistence type="predicted"/>
<evidence type="ECO:0000313" key="2">
    <source>
        <dbReference type="Proteomes" id="UP000192277"/>
    </source>
</evidence>
<evidence type="ECO:0008006" key="3">
    <source>
        <dbReference type="Google" id="ProtNLM"/>
    </source>
</evidence>
<gene>
    <name evidence="1" type="ORF">A4D02_03200</name>
</gene>
<sequence>MRKIVFCCLTVLLFCCKDKYDAPIKAPITGYLVIEGYISAKGPAEIHLSRSIPLSDTAKLINETLAKVQLLGRDNSTYNLTETPGAVYTNTLLTLNNSQQYRLYIKTKDGKEYASDYVNVRNAAPIDSVGWLRQDGGVQIYVNGSDPNNNTWYYRWSTEETWEFHMIYEQSLKYTTNPGGTVNGVDWINANMHPIDTVRVCWAGENSTSLILGSSAKLSKDSIHKSLIYIPPSSWKLGVLYSVLVKQYALSKEEYEYLDKMKKNSEETGNIFGRQPSELKGNVHCISNPNDPVIGYIGIANRQEKRIFIDRSQVPDWNYYLQCETYDVPVDSAKYYSSYRPVIATDWGPFGITRYLAVQPTCVDCTLQGVNKKPSFWP</sequence>
<evidence type="ECO:0000313" key="1">
    <source>
        <dbReference type="EMBL" id="OQP55330.1"/>
    </source>
</evidence>
<comment type="caution">
    <text evidence="1">The sequence shown here is derived from an EMBL/GenBank/DDBJ whole genome shotgun (WGS) entry which is preliminary data.</text>
</comment>
<keyword evidence="2" id="KW-1185">Reference proteome</keyword>
<protein>
    <recommendedName>
        <fullName evidence="3">DUF4249 domain-containing protein</fullName>
    </recommendedName>
</protein>